<dbReference type="InterPro" id="IPR003593">
    <property type="entry name" value="AAA+_ATPase"/>
</dbReference>
<sequence length="443" mass="51011">MQVLKAYAKVLSELISHRMKTVIENADDDDYLISVPVDMEQDDPFLNFISTHSLTTHEQLLLFMALIPHLQPDFYDTEIQQHLSGKSDFPQIGGTRSKQSRGFLPTGETALFLLGGNNWDVRTEVAQIFWPDHFFSRTKVLWLEEMPSGEPTMSGRLLLSQDHINIFTHGKPVPPHFSSSFPAKQVKTELEWEDLIINNDLRSQIDELMNWVNFNAQLMNKWNMEKRLRKGYRALFYGPPGTGKTFTAGLLGKYTGKEVYKIDLSMIVSKYIGETEKNLELLFSRAEDKGWILFFDEADALFGKRTNVRDAHDKYANQEVSYLLQRIEDYNGLIILATNMKNNIDDAFIRRFNAILKFSFPDANERAMIWRRTFPQQSVFVGGDVPEMIKRFELAGGSILNVVHYACLKAIEKHTDDKDKLEIHANDVLDGIKREFVKEGKPF</sequence>
<organism evidence="5 7">
    <name type="scientific">Chitinophaga sancti</name>
    <dbReference type="NCBI Taxonomy" id="1004"/>
    <lineage>
        <taxon>Bacteria</taxon>
        <taxon>Pseudomonadati</taxon>
        <taxon>Bacteroidota</taxon>
        <taxon>Chitinophagia</taxon>
        <taxon>Chitinophagales</taxon>
        <taxon>Chitinophagaceae</taxon>
        <taxon>Chitinophaga</taxon>
    </lineage>
</organism>
<dbReference type="OrthoDB" id="7438987at2"/>
<keyword evidence="8" id="KW-1185">Reference proteome</keyword>
<evidence type="ECO:0000313" key="6">
    <source>
        <dbReference type="EMBL" id="WQG89377.1"/>
    </source>
</evidence>
<dbReference type="RefSeq" id="WP_072356536.1">
    <property type="nucleotide sequence ID" value="NZ_CP139972.1"/>
</dbReference>
<evidence type="ECO:0000256" key="2">
    <source>
        <dbReference type="ARBA" id="ARBA00022741"/>
    </source>
</evidence>
<reference evidence="5 7" key="1">
    <citation type="submission" date="2016-11" db="EMBL/GenBank/DDBJ databases">
        <authorList>
            <person name="Jaros S."/>
            <person name="Januszkiewicz K."/>
            <person name="Wedrychowicz H."/>
        </authorList>
    </citation>
    <scope>NUCLEOTIDE SEQUENCE [LARGE SCALE GENOMIC DNA]</scope>
    <source>
        <strain evidence="5 7">DSM 784</strain>
    </source>
</reference>
<feature type="domain" description="AAA+ ATPase" evidence="4">
    <location>
        <begin position="230"/>
        <end position="362"/>
    </location>
</feature>
<dbReference type="STRING" id="1004.SAMN05661012_00062"/>
<dbReference type="SUPFAM" id="SSF52540">
    <property type="entry name" value="P-loop containing nucleoside triphosphate hydrolases"/>
    <property type="match status" value="1"/>
</dbReference>
<evidence type="ECO:0000259" key="4">
    <source>
        <dbReference type="SMART" id="SM00382"/>
    </source>
</evidence>
<evidence type="ECO:0000256" key="1">
    <source>
        <dbReference type="ARBA" id="ARBA00006914"/>
    </source>
</evidence>
<comment type="similarity">
    <text evidence="1">Belongs to the AAA ATPase family.</text>
</comment>
<keyword evidence="2" id="KW-0547">Nucleotide-binding</keyword>
<dbReference type="Pfam" id="PF00004">
    <property type="entry name" value="AAA"/>
    <property type="match status" value="1"/>
</dbReference>
<dbReference type="PANTHER" id="PTHR23073">
    <property type="entry name" value="26S PROTEASOME REGULATORY SUBUNIT"/>
    <property type="match status" value="1"/>
</dbReference>
<dbReference type="Proteomes" id="UP001326715">
    <property type="component" value="Chromosome"/>
</dbReference>
<dbReference type="SMART" id="SM00382">
    <property type="entry name" value="AAA"/>
    <property type="match status" value="1"/>
</dbReference>
<dbReference type="CDD" id="cd19481">
    <property type="entry name" value="RecA-like_protease"/>
    <property type="match status" value="1"/>
</dbReference>
<evidence type="ECO:0000313" key="5">
    <source>
        <dbReference type="EMBL" id="SFW12296.1"/>
    </source>
</evidence>
<reference evidence="6 8" key="2">
    <citation type="submission" date="2023-11" db="EMBL/GenBank/DDBJ databases">
        <title>MicrobeMod: A computational toolkit for identifying prokaryotic methylation and restriction-modification with nanopore sequencing.</title>
        <authorList>
            <person name="Crits-Christoph A."/>
            <person name="Kang S.C."/>
            <person name="Lee H."/>
            <person name="Ostrov N."/>
        </authorList>
    </citation>
    <scope>NUCLEOTIDE SEQUENCE [LARGE SCALE GENOMIC DNA]</scope>
    <source>
        <strain evidence="6 8">ATCC 23090</strain>
    </source>
</reference>
<protein>
    <submittedName>
        <fullName evidence="6">ATP-binding protein</fullName>
    </submittedName>
    <submittedName>
        <fullName evidence="5">ATPase family associated with various cellular activities (AAA)</fullName>
    </submittedName>
</protein>
<name>A0A1K1LN36_9BACT</name>
<dbReference type="EMBL" id="FPIZ01000001">
    <property type="protein sequence ID" value="SFW12296.1"/>
    <property type="molecule type" value="Genomic_DNA"/>
</dbReference>
<keyword evidence="3 6" id="KW-0067">ATP-binding</keyword>
<dbReference type="InterPro" id="IPR027417">
    <property type="entry name" value="P-loop_NTPase"/>
</dbReference>
<accession>A0A1K1LN36</accession>
<dbReference type="GO" id="GO:0016887">
    <property type="term" value="F:ATP hydrolysis activity"/>
    <property type="evidence" value="ECO:0007669"/>
    <property type="project" value="InterPro"/>
</dbReference>
<evidence type="ECO:0000256" key="3">
    <source>
        <dbReference type="ARBA" id="ARBA00022840"/>
    </source>
</evidence>
<dbReference type="EMBL" id="CP140154">
    <property type="protein sequence ID" value="WQG89377.1"/>
    <property type="molecule type" value="Genomic_DNA"/>
</dbReference>
<dbReference type="InterPro" id="IPR003959">
    <property type="entry name" value="ATPase_AAA_core"/>
</dbReference>
<proteinExistence type="inferred from homology"/>
<dbReference type="Proteomes" id="UP000183788">
    <property type="component" value="Unassembled WGS sequence"/>
</dbReference>
<dbReference type="AlphaFoldDB" id="A0A1K1LN36"/>
<evidence type="ECO:0000313" key="8">
    <source>
        <dbReference type="Proteomes" id="UP001326715"/>
    </source>
</evidence>
<dbReference type="InterPro" id="IPR050221">
    <property type="entry name" value="26S_Proteasome_ATPase"/>
</dbReference>
<gene>
    <name evidence="5" type="ORF">SAMN05661012_00062</name>
    <name evidence="6" type="ORF">SR876_31080</name>
</gene>
<dbReference type="Gene3D" id="3.40.50.300">
    <property type="entry name" value="P-loop containing nucleotide triphosphate hydrolases"/>
    <property type="match status" value="1"/>
</dbReference>
<dbReference type="GO" id="GO:0005524">
    <property type="term" value="F:ATP binding"/>
    <property type="evidence" value="ECO:0007669"/>
    <property type="project" value="UniProtKB-KW"/>
</dbReference>
<evidence type="ECO:0000313" key="7">
    <source>
        <dbReference type="Proteomes" id="UP000183788"/>
    </source>
</evidence>